<evidence type="ECO:0000313" key="2">
    <source>
        <dbReference type="Proteomes" id="UP001211907"/>
    </source>
</evidence>
<organism evidence="1 2">
    <name type="scientific">Physocladia obscura</name>
    <dbReference type="NCBI Taxonomy" id="109957"/>
    <lineage>
        <taxon>Eukaryota</taxon>
        <taxon>Fungi</taxon>
        <taxon>Fungi incertae sedis</taxon>
        <taxon>Chytridiomycota</taxon>
        <taxon>Chytridiomycota incertae sedis</taxon>
        <taxon>Chytridiomycetes</taxon>
        <taxon>Chytridiales</taxon>
        <taxon>Chytriomycetaceae</taxon>
        <taxon>Physocladia</taxon>
    </lineage>
</organism>
<sequence>MGLFHDAVTMKANIDVLAGTNLGFYVKVQGREFVGKKGIRAARVPLNWNGPIGKMAAAGLEEGLTAMSDFLHTAFSVSREEYAEMVQECKDEWETSRTTINYQVVYFEKAQDRLKDD</sequence>
<protein>
    <submittedName>
        <fullName evidence="1">Uncharacterized protein</fullName>
    </submittedName>
</protein>
<dbReference type="AlphaFoldDB" id="A0AAD5T7W5"/>
<keyword evidence="2" id="KW-1185">Reference proteome</keyword>
<comment type="caution">
    <text evidence="1">The sequence shown here is derived from an EMBL/GenBank/DDBJ whole genome shotgun (WGS) entry which is preliminary data.</text>
</comment>
<dbReference type="Proteomes" id="UP001211907">
    <property type="component" value="Unassembled WGS sequence"/>
</dbReference>
<accession>A0AAD5T7W5</accession>
<name>A0AAD5T7W5_9FUNG</name>
<reference evidence="1" key="1">
    <citation type="submission" date="2020-05" db="EMBL/GenBank/DDBJ databases">
        <title>Phylogenomic resolution of chytrid fungi.</title>
        <authorList>
            <person name="Stajich J.E."/>
            <person name="Amses K."/>
            <person name="Simmons R."/>
            <person name="Seto K."/>
            <person name="Myers J."/>
            <person name="Bonds A."/>
            <person name="Quandt C.A."/>
            <person name="Barry K."/>
            <person name="Liu P."/>
            <person name="Grigoriev I."/>
            <person name="Longcore J.E."/>
            <person name="James T.Y."/>
        </authorList>
    </citation>
    <scope>NUCLEOTIDE SEQUENCE</scope>
    <source>
        <strain evidence="1">JEL0513</strain>
    </source>
</reference>
<evidence type="ECO:0000313" key="1">
    <source>
        <dbReference type="EMBL" id="KAJ3125021.1"/>
    </source>
</evidence>
<proteinExistence type="predicted"/>
<dbReference type="EMBL" id="JADGJH010000634">
    <property type="protein sequence ID" value="KAJ3125021.1"/>
    <property type="molecule type" value="Genomic_DNA"/>
</dbReference>
<gene>
    <name evidence="1" type="ORF">HK100_011021</name>
</gene>